<evidence type="ECO:0000313" key="2">
    <source>
        <dbReference type="EMBL" id="KAH7375060.1"/>
    </source>
</evidence>
<sequence>MPLPVAVKAGAIAVSVAVAAAIAIYESPELRRNIDELRRRVAVALHSMGENIDPAERAPRFNRPEDAQGFLESRRGAEPGVEADEESRRRQRDELMYWNAIHLEKMSRLKAEQGDASPSESPAALPAPTRGKSFDDFLQKDKSGEEGSFVVHSGADIRQGEENVRRRGVASAAVYTNPFADEHQIDQDELHDIPKKSSNEVPRHRDNASDIYSSTTYDPEEARRILATIAPAAAIGGAAAATAALVDLESDNSTERSVTMDRELGAEEYMTAGQEDRAAQEEAYASIQAWAQGSSATDFYSPLPMSPTSAAMSEPEVISEGALTPTDSVSVIGHDDAAPADATPSSPVQHSNDRPFDVLSESDGMMTPASWSEVGSVISESDSPARVHAI</sequence>
<feature type="region of interest" description="Disordered" evidence="1">
    <location>
        <begin position="194"/>
        <end position="213"/>
    </location>
</feature>
<evidence type="ECO:0000256" key="1">
    <source>
        <dbReference type="SAM" id="MobiDB-lite"/>
    </source>
</evidence>
<name>A0A8K0TR14_9PEZI</name>
<keyword evidence="3" id="KW-1185">Reference proteome</keyword>
<feature type="region of interest" description="Disordered" evidence="1">
    <location>
        <begin position="109"/>
        <end position="134"/>
    </location>
</feature>
<organism evidence="2 3">
    <name type="scientific">Plectosphaerella cucumerina</name>
    <dbReference type="NCBI Taxonomy" id="40658"/>
    <lineage>
        <taxon>Eukaryota</taxon>
        <taxon>Fungi</taxon>
        <taxon>Dikarya</taxon>
        <taxon>Ascomycota</taxon>
        <taxon>Pezizomycotina</taxon>
        <taxon>Sordariomycetes</taxon>
        <taxon>Hypocreomycetidae</taxon>
        <taxon>Glomerellales</taxon>
        <taxon>Plectosphaerellaceae</taxon>
        <taxon>Plectosphaerella</taxon>
    </lineage>
</organism>
<feature type="compositionally biased region" description="Low complexity" evidence="1">
    <location>
        <begin position="116"/>
        <end position="128"/>
    </location>
</feature>
<dbReference type="Proteomes" id="UP000813385">
    <property type="component" value="Unassembled WGS sequence"/>
</dbReference>
<evidence type="ECO:0000313" key="3">
    <source>
        <dbReference type="Proteomes" id="UP000813385"/>
    </source>
</evidence>
<dbReference type="AlphaFoldDB" id="A0A8K0TR14"/>
<comment type="caution">
    <text evidence="2">The sequence shown here is derived from an EMBL/GenBank/DDBJ whole genome shotgun (WGS) entry which is preliminary data.</text>
</comment>
<feature type="region of interest" description="Disordered" evidence="1">
    <location>
        <begin position="333"/>
        <end position="390"/>
    </location>
</feature>
<accession>A0A8K0TR14</accession>
<feature type="region of interest" description="Disordered" evidence="1">
    <location>
        <begin position="70"/>
        <end position="89"/>
    </location>
</feature>
<dbReference type="EMBL" id="JAGPXD010000001">
    <property type="protein sequence ID" value="KAH7375060.1"/>
    <property type="molecule type" value="Genomic_DNA"/>
</dbReference>
<gene>
    <name evidence="2" type="ORF">B0T11DRAFT_269650</name>
</gene>
<feature type="compositionally biased region" description="Basic and acidic residues" evidence="1">
    <location>
        <begin position="194"/>
        <end position="208"/>
    </location>
</feature>
<proteinExistence type="predicted"/>
<dbReference type="OrthoDB" id="3926760at2759"/>
<reference evidence="2" key="1">
    <citation type="journal article" date="2021" name="Nat. Commun.">
        <title>Genetic determinants of endophytism in the Arabidopsis root mycobiome.</title>
        <authorList>
            <person name="Mesny F."/>
            <person name="Miyauchi S."/>
            <person name="Thiergart T."/>
            <person name="Pickel B."/>
            <person name="Atanasova L."/>
            <person name="Karlsson M."/>
            <person name="Huettel B."/>
            <person name="Barry K.W."/>
            <person name="Haridas S."/>
            <person name="Chen C."/>
            <person name="Bauer D."/>
            <person name="Andreopoulos W."/>
            <person name="Pangilinan J."/>
            <person name="LaButti K."/>
            <person name="Riley R."/>
            <person name="Lipzen A."/>
            <person name="Clum A."/>
            <person name="Drula E."/>
            <person name="Henrissat B."/>
            <person name="Kohler A."/>
            <person name="Grigoriev I.V."/>
            <person name="Martin F.M."/>
            <person name="Hacquard S."/>
        </authorList>
    </citation>
    <scope>NUCLEOTIDE SEQUENCE</scope>
    <source>
        <strain evidence="2">MPI-CAGE-AT-0016</strain>
    </source>
</reference>
<protein>
    <submittedName>
        <fullName evidence="2">Uncharacterized protein</fullName>
    </submittedName>
</protein>